<evidence type="ECO:0000256" key="4">
    <source>
        <dbReference type="PIRNR" id="PIRNR036492"/>
    </source>
</evidence>
<evidence type="ECO:0000313" key="9">
    <source>
        <dbReference type="EMBL" id="ALS99824.1"/>
    </source>
</evidence>
<dbReference type="FunFam" id="3.40.309.10:FF:000003">
    <property type="entry name" value="Aldehyde dehydrogenase"/>
    <property type="match status" value="1"/>
</dbReference>
<evidence type="ECO:0000259" key="8">
    <source>
        <dbReference type="Pfam" id="PF00171"/>
    </source>
</evidence>
<dbReference type="Gene3D" id="3.40.605.10">
    <property type="entry name" value="Aldehyde Dehydrogenase, Chain A, domain 1"/>
    <property type="match status" value="1"/>
</dbReference>
<dbReference type="PIRSF" id="PIRSF036492">
    <property type="entry name" value="ALDH"/>
    <property type="match status" value="1"/>
</dbReference>
<dbReference type="Gene3D" id="3.40.309.10">
    <property type="entry name" value="Aldehyde Dehydrogenase, Chain A, domain 2"/>
    <property type="match status" value="1"/>
</dbReference>
<dbReference type="InterPro" id="IPR029510">
    <property type="entry name" value="Ald_DH_CS_GLU"/>
</dbReference>
<dbReference type="FunFam" id="3.40.605.10:FF:000004">
    <property type="entry name" value="Aldehyde dehydrogenase"/>
    <property type="match status" value="1"/>
</dbReference>
<keyword evidence="2 4" id="KW-0560">Oxidoreductase</keyword>
<dbReference type="OrthoDB" id="9812625at2"/>
<protein>
    <recommendedName>
        <fullName evidence="4">Aldehyde dehydrogenase</fullName>
    </recommendedName>
</protein>
<keyword evidence="3" id="KW-0520">NAD</keyword>
<dbReference type="SUPFAM" id="SSF53720">
    <property type="entry name" value="ALDH-like"/>
    <property type="match status" value="1"/>
</dbReference>
<dbReference type="GO" id="GO:0006081">
    <property type="term" value="P:aldehyde metabolic process"/>
    <property type="evidence" value="ECO:0007669"/>
    <property type="project" value="InterPro"/>
</dbReference>
<evidence type="ECO:0000256" key="7">
    <source>
        <dbReference type="RuleBase" id="RU003345"/>
    </source>
</evidence>
<name>A0A0U3B432_9ALTE</name>
<feature type="active site" evidence="5 6">
    <location>
        <position position="212"/>
    </location>
</feature>
<proteinExistence type="inferred from homology"/>
<evidence type="ECO:0000256" key="3">
    <source>
        <dbReference type="ARBA" id="ARBA00023027"/>
    </source>
</evidence>
<dbReference type="InterPro" id="IPR016161">
    <property type="entry name" value="Ald_DH/histidinol_DH"/>
</dbReference>
<dbReference type="KEGG" id="lal:AT746_17175"/>
<dbReference type="CDD" id="cd07087">
    <property type="entry name" value="ALDH_F3-13-14_CALDH-like"/>
    <property type="match status" value="1"/>
</dbReference>
<dbReference type="STRING" id="1526571.AT746_17175"/>
<evidence type="ECO:0000313" key="10">
    <source>
        <dbReference type="Proteomes" id="UP000068447"/>
    </source>
</evidence>
<dbReference type="GO" id="GO:0005737">
    <property type="term" value="C:cytoplasm"/>
    <property type="evidence" value="ECO:0007669"/>
    <property type="project" value="TreeGrafter"/>
</dbReference>
<evidence type="ECO:0000256" key="1">
    <source>
        <dbReference type="ARBA" id="ARBA00009986"/>
    </source>
</evidence>
<dbReference type="PANTHER" id="PTHR43570">
    <property type="entry name" value="ALDEHYDE DEHYDROGENASE"/>
    <property type="match status" value="1"/>
</dbReference>
<dbReference type="PROSITE" id="PS00687">
    <property type="entry name" value="ALDEHYDE_DEHYDR_GLU"/>
    <property type="match status" value="1"/>
</dbReference>
<dbReference type="EMBL" id="CP013650">
    <property type="protein sequence ID" value="ALS99824.1"/>
    <property type="molecule type" value="Genomic_DNA"/>
</dbReference>
<evidence type="ECO:0000256" key="2">
    <source>
        <dbReference type="ARBA" id="ARBA00023002"/>
    </source>
</evidence>
<accession>A0A0U3B432</accession>
<gene>
    <name evidence="9" type="ORF">AT746_17175</name>
</gene>
<dbReference type="AlphaFoldDB" id="A0A0U3B432"/>
<evidence type="ECO:0000256" key="5">
    <source>
        <dbReference type="PIRSR" id="PIRSR036492-1"/>
    </source>
</evidence>
<dbReference type="PANTHER" id="PTHR43570:SF16">
    <property type="entry name" value="ALDEHYDE DEHYDROGENASE TYPE III, ISOFORM Q"/>
    <property type="match status" value="1"/>
</dbReference>
<dbReference type="Proteomes" id="UP000068447">
    <property type="component" value="Chromosome"/>
</dbReference>
<dbReference type="Pfam" id="PF00171">
    <property type="entry name" value="Aldedh"/>
    <property type="match status" value="1"/>
</dbReference>
<organism evidence="9 10">
    <name type="scientific">Lacimicrobium alkaliphilum</name>
    <dbReference type="NCBI Taxonomy" id="1526571"/>
    <lineage>
        <taxon>Bacteria</taxon>
        <taxon>Pseudomonadati</taxon>
        <taxon>Pseudomonadota</taxon>
        <taxon>Gammaproteobacteria</taxon>
        <taxon>Alteromonadales</taxon>
        <taxon>Alteromonadaceae</taxon>
        <taxon>Lacimicrobium</taxon>
    </lineage>
</organism>
<dbReference type="InterPro" id="IPR016163">
    <property type="entry name" value="Ald_DH_C"/>
</dbReference>
<dbReference type="GO" id="GO:0004029">
    <property type="term" value="F:aldehyde dehydrogenase (NAD+) activity"/>
    <property type="evidence" value="ECO:0007669"/>
    <property type="project" value="TreeGrafter"/>
</dbReference>
<sequence length="458" mass="50816">MQTAMIAPAVQQLYEYFSGGTTRSIAWRKQQLNNLQQMIDDSEQAIFEALREDLGKAEQESWLSEVGYLQTDIRHSLRHLSKWSSPRKVSTPVVAQPGKSYLQPEPLGTVLIIGAWNYPFQLLLAPLVAAISAGNCAVLKPSELAPATSKLLATLLPRYLDSKAFLVVQGAVEETTELLRQPFDHILYTGGEAVGKIVMRAAAEHLTPVTLELGGKSPCIVAGDCDLDVAAARIVWSKWMNAGQTCVAPDYILTEKGFSGPLMSALQKQLTAFYGTDPATSPDYGRIINQRHFQRLQECLSDQRVSFGGQTNPAERYMAPTLVLDPPLKSKLMQEEIFGPILPVISLEKIDDAIPFINNRPKPLALYLYTENQAFEQQVLTRTSAGSVCINDGMMFMANPQLPFGGVGNSGMGRYHGQWGFDTFSHLKAVMKRSNWFDINWRYPPFSAAKLKKLKWVS</sequence>
<keyword evidence="10" id="KW-1185">Reference proteome</keyword>
<dbReference type="RefSeq" id="WP_062482929.1">
    <property type="nucleotide sequence ID" value="NZ_CP013650.1"/>
</dbReference>
<dbReference type="InterPro" id="IPR015590">
    <property type="entry name" value="Aldehyde_DH_dom"/>
</dbReference>
<evidence type="ECO:0000256" key="6">
    <source>
        <dbReference type="PROSITE-ProRule" id="PRU10007"/>
    </source>
</evidence>
<dbReference type="InterPro" id="IPR016162">
    <property type="entry name" value="Ald_DH_N"/>
</dbReference>
<feature type="active site" evidence="5">
    <location>
        <position position="246"/>
    </location>
</feature>
<feature type="domain" description="Aldehyde dehydrogenase" evidence="8">
    <location>
        <begin position="7"/>
        <end position="430"/>
    </location>
</feature>
<dbReference type="InterPro" id="IPR012394">
    <property type="entry name" value="Aldehyde_DH_NAD(P)"/>
</dbReference>
<comment type="similarity">
    <text evidence="1 4 7">Belongs to the aldehyde dehydrogenase family.</text>
</comment>
<reference evidence="9 10" key="1">
    <citation type="submission" date="2015-12" db="EMBL/GenBank/DDBJ databases">
        <title>Complete genome of Lacimicrobium alkaliphilum KCTC 32984.</title>
        <authorList>
            <person name="Kim S.-G."/>
            <person name="Lee Y.-J."/>
        </authorList>
    </citation>
    <scope>NUCLEOTIDE SEQUENCE [LARGE SCALE GENOMIC DNA]</scope>
    <source>
        <strain evidence="9 10">YelD216</strain>
    </source>
</reference>